<evidence type="ECO:0000313" key="2">
    <source>
        <dbReference type="EMBL" id="MEE2037601.1"/>
    </source>
</evidence>
<proteinExistence type="predicted"/>
<protein>
    <submittedName>
        <fullName evidence="2">Uncharacterized protein</fullName>
    </submittedName>
</protein>
<keyword evidence="3" id="KW-1185">Reference proteome</keyword>
<evidence type="ECO:0000313" key="3">
    <source>
        <dbReference type="Proteomes" id="UP001356095"/>
    </source>
</evidence>
<sequence>MGIDAPTLNRKLADAATHRENAPTSSSARRPDESPDQRTARRTDLAALRVAANHDVNYLTPLMLNAVNRASRGYPLRRLERDLLGLARHCAPGKEDLLGYGRALRELGTARRRALFPAPVADLGTSVGLDYADLARLLATDAPRGLDNVARMRFGDRTVEAAADQEVQRRGWTFLVTGSADVGGSPAADTDAAARSIAGATFTVTRARCHVMTGDSVLHPRAGIYFTALAATEKSPHVSGTRTRTVGGFRTGDVKNFGDTVRVGDSTGFGCVGASVQAWEGDVGSGDGSFPAELRTYSRTITRGLVEALTEPHRHRTDAGHIAGMVASAVDVISVRVSDDYIGQNVFWLEPEGSHEESAIIVHHAGNGDEPIARGRYEVWARAEEY</sequence>
<feature type="region of interest" description="Disordered" evidence="1">
    <location>
        <begin position="1"/>
        <end position="40"/>
    </location>
</feature>
<comment type="caution">
    <text evidence="2">The sequence shown here is derived from an EMBL/GenBank/DDBJ whole genome shotgun (WGS) entry which is preliminary data.</text>
</comment>
<dbReference type="EMBL" id="JAUZMY010000008">
    <property type="protein sequence ID" value="MEE2037601.1"/>
    <property type="molecule type" value="Genomic_DNA"/>
</dbReference>
<feature type="compositionally biased region" description="Basic and acidic residues" evidence="1">
    <location>
        <begin position="29"/>
        <end position="40"/>
    </location>
</feature>
<gene>
    <name evidence="2" type="ORF">Q8791_10255</name>
</gene>
<dbReference type="Proteomes" id="UP001356095">
    <property type="component" value="Unassembled WGS sequence"/>
</dbReference>
<reference evidence="2 3" key="1">
    <citation type="submission" date="2023-08" db="EMBL/GenBank/DDBJ databases">
        <authorList>
            <person name="Girao M."/>
            <person name="Carvalho M.F."/>
        </authorList>
    </citation>
    <scope>NUCLEOTIDE SEQUENCE [LARGE SCALE GENOMIC DNA]</scope>
    <source>
        <strain evidence="2 3">CT-R113</strain>
    </source>
</reference>
<organism evidence="2 3">
    <name type="scientific">Nocardiopsis codii</name>
    <dbReference type="NCBI Taxonomy" id="3065942"/>
    <lineage>
        <taxon>Bacteria</taxon>
        <taxon>Bacillati</taxon>
        <taxon>Actinomycetota</taxon>
        <taxon>Actinomycetes</taxon>
        <taxon>Streptosporangiales</taxon>
        <taxon>Nocardiopsidaceae</taxon>
        <taxon>Nocardiopsis</taxon>
    </lineage>
</organism>
<name>A0ABU7K5T0_9ACTN</name>
<feature type="compositionally biased region" description="Basic and acidic residues" evidence="1">
    <location>
        <begin position="11"/>
        <end position="21"/>
    </location>
</feature>
<accession>A0ABU7K5T0</accession>
<evidence type="ECO:0000256" key="1">
    <source>
        <dbReference type="SAM" id="MobiDB-lite"/>
    </source>
</evidence>
<dbReference type="RefSeq" id="WP_330091399.1">
    <property type="nucleotide sequence ID" value="NZ_JAUZMY010000008.1"/>
</dbReference>